<dbReference type="InterPro" id="IPR000780">
    <property type="entry name" value="CheR_MeTrfase"/>
</dbReference>
<dbReference type="InterPro" id="IPR036804">
    <property type="entry name" value="CheR_N_sf"/>
</dbReference>
<dbReference type="InterPro" id="IPR022642">
    <property type="entry name" value="CheR_C"/>
</dbReference>
<evidence type="ECO:0000256" key="5">
    <source>
        <dbReference type="ARBA" id="ARBA00022691"/>
    </source>
</evidence>
<dbReference type="Gene3D" id="3.40.50.150">
    <property type="entry name" value="Vaccinia Virus protein VP39"/>
    <property type="match status" value="1"/>
</dbReference>
<dbReference type="Pfam" id="PF03705">
    <property type="entry name" value="CheR_N"/>
    <property type="match status" value="1"/>
</dbReference>
<dbReference type="InterPro" id="IPR050903">
    <property type="entry name" value="Bact_Chemotaxis_MeTrfase"/>
</dbReference>
<dbReference type="SUPFAM" id="SSF53335">
    <property type="entry name" value="S-adenosyl-L-methionine-dependent methyltransferases"/>
    <property type="match status" value="1"/>
</dbReference>
<dbReference type="Proteomes" id="UP001596410">
    <property type="component" value="Unassembled WGS sequence"/>
</dbReference>
<evidence type="ECO:0000313" key="7">
    <source>
        <dbReference type="EMBL" id="MFC7060453.1"/>
    </source>
</evidence>
<protein>
    <recommendedName>
        <fullName evidence="2">protein-glutamate O-methyltransferase</fullName>
        <ecNumber evidence="2">2.1.1.80</ecNumber>
    </recommendedName>
</protein>
<dbReference type="EMBL" id="JBHSZV010000004">
    <property type="protein sequence ID" value="MFC7060453.1"/>
    <property type="molecule type" value="Genomic_DNA"/>
</dbReference>
<organism evidence="7 8">
    <name type="scientific">Halobacillus seohaensis</name>
    <dbReference type="NCBI Taxonomy" id="447421"/>
    <lineage>
        <taxon>Bacteria</taxon>
        <taxon>Bacillati</taxon>
        <taxon>Bacillota</taxon>
        <taxon>Bacilli</taxon>
        <taxon>Bacillales</taxon>
        <taxon>Bacillaceae</taxon>
        <taxon>Halobacillus</taxon>
    </lineage>
</organism>
<keyword evidence="4" id="KW-0808">Transferase</keyword>
<accession>A0ABW2EDR2</accession>
<dbReference type="PROSITE" id="PS50123">
    <property type="entry name" value="CHER"/>
    <property type="match status" value="1"/>
</dbReference>
<dbReference type="Pfam" id="PF01739">
    <property type="entry name" value="CheR"/>
    <property type="match status" value="1"/>
</dbReference>
<keyword evidence="3 7" id="KW-0489">Methyltransferase</keyword>
<dbReference type="PANTHER" id="PTHR24422">
    <property type="entry name" value="CHEMOTAXIS PROTEIN METHYLTRANSFERASE"/>
    <property type="match status" value="1"/>
</dbReference>
<dbReference type="GO" id="GO:0032259">
    <property type="term" value="P:methylation"/>
    <property type="evidence" value="ECO:0007669"/>
    <property type="project" value="UniProtKB-KW"/>
</dbReference>
<dbReference type="PRINTS" id="PR00996">
    <property type="entry name" value="CHERMTFRASE"/>
</dbReference>
<evidence type="ECO:0000256" key="4">
    <source>
        <dbReference type="ARBA" id="ARBA00022679"/>
    </source>
</evidence>
<dbReference type="SUPFAM" id="SSF47757">
    <property type="entry name" value="Chemotaxis receptor methyltransferase CheR, N-terminal domain"/>
    <property type="match status" value="1"/>
</dbReference>
<dbReference type="EC" id="2.1.1.80" evidence="2"/>
<reference evidence="8" key="1">
    <citation type="journal article" date="2019" name="Int. J. Syst. Evol. Microbiol.">
        <title>The Global Catalogue of Microorganisms (GCM) 10K type strain sequencing project: providing services to taxonomists for standard genome sequencing and annotation.</title>
        <authorList>
            <consortium name="The Broad Institute Genomics Platform"/>
            <consortium name="The Broad Institute Genome Sequencing Center for Infectious Disease"/>
            <person name="Wu L."/>
            <person name="Ma J."/>
        </authorList>
    </citation>
    <scope>NUCLEOTIDE SEQUENCE [LARGE SCALE GENOMIC DNA]</scope>
    <source>
        <strain evidence="8">CGMCC 4.1621</strain>
    </source>
</reference>
<evidence type="ECO:0000259" key="6">
    <source>
        <dbReference type="PROSITE" id="PS50123"/>
    </source>
</evidence>
<evidence type="ECO:0000256" key="2">
    <source>
        <dbReference type="ARBA" id="ARBA00012534"/>
    </source>
</evidence>
<comment type="caution">
    <text evidence="7">The sequence shown here is derived from an EMBL/GenBank/DDBJ whole genome shotgun (WGS) entry which is preliminary data.</text>
</comment>
<keyword evidence="8" id="KW-1185">Reference proteome</keyword>
<dbReference type="GO" id="GO:0008168">
    <property type="term" value="F:methyltransferase activity"/>
    <property type="evidence" value="ECO:0007669"/>
    <property type="project" value="UniProtKB-KW"/>
</dbReference>
<gene>
    <name evidence="7" type="ORF">ACFQIC_01030</name>
</gene>
<comment type="catalytic activity">
    <reaction evidence="1">
        <text>L-glutamyl-[protein] + S-adenosyl-L-methionine = [protein]-L-glutamate 5-O-methyl ester + S-adenosyl-L-homocysteine</text>
        <dbReference type="Rhea" id="RHEA:24452"/>
        <dbReference type="Rhea" id="RHEA-COMP:10208"/>
        <dbReference type="Rhea" id="RHEA-COMP:10311"/>
        <dbReference type="ChEBI" id="CHEBI:29973"/>
        <dbReference type="ChEBI" id="CHEBI:57856"/>
        <dbReference type="ChEBI" id="CHEBI:59789"/>
        <dbReference type="ChEBI" id="CHEBI:82795"/>
        <dbReference type="EC" id="2.1.1.80"/>
    </reaction>
</comment>
<dbReference type="PANTHER" id="PTHR24422:SF19">
    <property type="entry name" value="CHEMOTAXIS PROTEIN METHYLTRANSFERASE"/>
    <property type="match status" value="1"/>
</dbReference>
<sequence length="258" mass="30687">MENDYEIFVHKLKKESGIDLLFYKEAQMKRRLTSLRDKRGFTSFAEYFEAVQATPTLFNELLDRMTINVSEFYRNKKRWDILEQKVIPHLLKRQKKLKVWSAACSTGEEPYTLAMVLLKFIPEHQLEIIATDIDRNALQRAKIGLYPERSLKEVPLEIREKYFTKEDQLFRISENAKKCVTFKKHNLLADRYEKDCDLIVCRNVLIYFTESAKQQIYTKFSESLKKDGIFFVGSTEQIFSPNHYQFSVFDTFFYQKSS</sequence>
<dbReference type="SMART" id="SM00138">
    <property type="entry name" value="MeTrc"/>
    <property type="match status" value="1"/>
</dbReference>
<keyword evidence="5" id="KW-0949">S-adenosyl-L-methionine</keyword>
<dbReference type="InterPro" id="IPR029063">
    <property type="entry name" value="SAM-dependent_MTases_sf"/>
</dbReference>
<feature type="domain" description="CheR-type methyltransferase" evidence="6">
    <location>
        <begin position="1"/>
        <end position="258"/>
    </location>
</feature>
<evidence type="ECO:0000256" key="1">
    <source>
        <dbReference type="ARBA" id="ARBA00001541"/>
    </source>
</evidence>
<name>A0ABW2EDR2_9BACI</name>
<dbReference type="RefSeq" id="WP_204706425.1">
    <property type="nucleotide sequence ID" value="NZ_JBHSZV010000004.1"/>
</dbReference>
<proteinExistence type="predicted"/>
<dbReference type="InterPro" id="IPR022641">
    <property type="entry name" value="CheR_N"/>
</dbReference>
<evidence type="ECO:0000256" key="3">
    <source>
        <dbReference type="ARBA" id="ARBA00022603"/>
    </source>
</evidence>
<evidence type="ECO:0000313" key="8">
    <source>
        <dbReference type="Proteomes" id="UP001596410"/>
    </source>
</evidence>
<dbReference type="Gene3D" id="1.10.155.10">
    <property type="entry name" value="Chemotaxis receptor methyltransferase CheR, N-terminal domain"/>
    <property type="match status" value="1"/>
</dbReference>